<keyword evidence="2" id="KW-1185">Reference proteome</keyword>
<proteinExistence type="predicted"/>
<dbReference type="AlphaFoldDB" id="A0A1L1P9S9"/>
<sequence>MPTQLFPYTLTLRGAHGQRTFASHIELADWVMREWDRYYPMATASSTRPEPLPDIKNSFSTLSSAKGLAVTLKGLEPDPPSQVFDNTFYALRDQLVYFYGTKGLPPSDSAAVYALLPIAMGYPHAALAALAWLCDPSNQMP</sequence>
<gene>
    <name evidence="1" type="ORF">BN948_00510</name>
</gene>
<organism evidence="1 2">
    <name type="scientific">Hydrogenophaga intermedia</name>
    <dbReference type="NCBI Taxonomy" id="65786"/>
    <lineage>
        <taxon>Bacteria</taxon>
        <taxon>Pseudomonadati</taxon>
        <taxon>Pseudomonadota</taxon>
        <taxon>Betaproteobacteria</taxon>
        <taxon>Burkholderiales</taxon>
        <taxon>Comamonadaceae</taxon>
        <taxon>Hydrogenophaga</taxon>
    </lineage>
</organism>
<protein>
    <submittedName>
        <fullName evidence="1">Uncharacterized protein</fullName>
    </submittedName>
</protein>
<evidence type="ECO:0000313" key="1">
    <source>
        <dbReference type="EMBL" id="CDN86110.1"/>
    </source>
</evidence>
<reference evidence="2" key="1">
    <citation type="submission" date="2014-02" db="EMBL/GenBank/DDBJ databases">
        <authorList>
            <person name="Gan H."/>
        </authorList>
    </citation>
    <scope>NUCLEOTIDE SEQUENCE [LARGE SCALE GENOMIC DNA]</scope>
    <source>
        <strain evidence="2">S1</strain>
    </source>
</reference>
<name>A0A1L1P9S9_HYDIT</name>
<accession>A0A1L1P9S9</accession>
<dbReference type="Proteomes" id="UP000028878">
    <property type="component" value="Unassembled WGS sequence"/>
</dbReference>
<evidence type="ECO:0000313" key="2">
    <source>
        <dbReference type="Proteomes" id="UP000028878"/>
    </source>
</evidence>
<dbReference type="RefSeq" id="WP_009516582.1">
    <property type="nucleotide sequence ID" value="NZ_CCAE010000002.1"/>
</dbReference>
<dbReference type="EMBL" id="CCAE010000002">
    <property type="protein sequence ID" value="CDN86110.1"/>
    <property type="molecule type" value="Genomic_DNA"/>
</dbReference>
<reference evidence="2" key="2">
    <citation type="submission" date="2014-11" db="EMBL/GenBank/DDBJ databases">
        <title>Draft genome sequence of Hydrogenophaga intermedia S1.</title>
        <authorList>
            <person name="Gan H.M."/>
            <person name="Chew T.H."/>
            <person name="Stolz A."/>
        </authorList>
    </citation>
    <scope>NUCLEOTIDE SEQUENCE [LARGE SCALE GENOMIC DNA]</scope>
    <source>
        <strain evidence="2">S1</strain>
    </source>
</reference>